<dbReference type="InterPro" id="IPR017441">
    <property type="entry name" value="Protein_kinase_ATP_BS"/>
</dbReference>
<dbReference type="RefSeq" id="WP_078858193.1">
    <property type="nucleotide sequence ID" value="NZ_JAANNT010000022.1"/>
</dbReference>
<sequence length="371" mass="38274">MNTSGTSGRQGRAGGEGHGAPPAARGRLLAGRYRLVGELGRGGMGTVWRARDETLRREVALKEVSVPFGLPEEDVARLHARLEREARAAGRIEHPGVAEVFDVVRQDGRPWIVMELVRGITLQDVLEADGPLEPERAASVGAQVLSALRAAHGAGVLHRDVKPANVLLALDGRVVLTDFGSSLVEGGEELTDAGEVVGSPEYLAPERALEAEPGPASDLWALGVLLFASVEGRTPFRRETALATLGAAVDDALPAPGRAGPLRPVIEGLLRKHPDDRLSAAEAERLLRRVAGGSRSRGGGAAAVPGAREGRRGGGGRDGSGGPAERRSGRGREASGAGRGPRSGGRKAPVLVAVAALLVLLAAGAGYLLGG</sequence>
<dbReference type="CDD" id="cd14014">
    <property type="entry name" value="STKc_PknB_like"/>
    <property type="match status" value="1"/>
</dbReference>
<dbReference type="SUPFAM" id="SSF56112">
    <property type="entry name" value="Protein kinase-like (PK-like)"/>
    <property type="match status" value="1"/>
</dbReference>
<feature type="region of interest" description="Disordered" evidence="8">
    <location>
        <begin position="291"/>
        <end position="346"/>
    </location>
</feature>
<evidence type="ECO:0000256" key="9">
    <source>
        <dbReference type="SAM" id="Phobius"/>
    </source>
</evidence>
<organism evidence="11 12">
    <name type="scientific">Streptomyces odorifer</name>
    <dbReference type="NCBI Taxonomy" id="53450"/>
    <lineage>
        <taxon>Bacteria</taxon>
        <taxon>Bacillati</taxon>
        <taxon>Actinomycetota</taxon>
        <taxon>Actinomycetes</taxon>
        <taxon>Kitasatosporales</taxon>
        <taxon>Streptomycetaceae</taxon>
        <taxon>Streptomyces</taxon>
        <taxon>Streptomyces albidoflavus group</taxon>
    </lineage>
</organism>
<dbReference type="EC" id="2.7.11.1" evidence="1"/>
<keyword evidence="6 7" id="KW-0067">ATP-binding</keyword>
<dbReference type="PROSITE" id="PS00108">
    <property type="entry name" value="PROTEIN_KINASE_ST"/>
    <property type="match status" value="1"/>
</dbReference>
<evidence type="ECO:0000313" key="12">
    <source>
        <dbReference type="Proteomes" id="UP000540128"/>
    </source>
</evidence>
<keyword evidence="3" id="KW-0808">Transferase</keyword>
<evidence type="ECO:0000256" key="4">
    <source>
        <dbReference type="ARBA" id="ARBA00022741"/>
    </source>
</evidence>
<evidence type="ECO:0000313" key="11">
    <source>
        <dbReference type="EMBL" id="NUV31103.1"/>
    </source>
</evidence>
<dbReference type="PANTHER" id="PTHR43289">
    <property type="entry name" value="MITOGEN-ACTIVATED PROTEIN KINASE KINASE KINASE 20-RELATED"/>
    <property type="match status" value="1"/>
</dbReference>
<name>A0A7Y6CE85_9ACTN</name>
<keyword evidence="4 7" id="KW-0547">Nucleotide-binding</keyword>
<reference evidence="11 12" key="1">
    <citation type="submission" date="2020-03" db="EMBL/GenBank/DDBJ databases">
        <title>Complete genome sequence of sixteen Streptomyces strains facilitates identification of candidate genes involved in plant growth-promotion in grain legumes and cereals.</title>
        <authorList>
            <person name="Gopalakrishnan S."/>
            <person name="Thakur V."/>
            <person name="Saxena R."/>
            <person name="Vadlamudi S."/>
            <person name="Purohit S."/>
            <person name="Kumar V."/>
            <person name="Rathore A."/>
            <person name="Chitikineni A."/>
            <person name="Varshney R.K."/>
        </authorList>
    </citation>
    <scope>NUCLEOTIDE SEQUENCE [LARGE SCALE GENOMIC DNA]</scope>
    <source>
        <strain evidence="11 12">KAI-180</strain>
    </source>
</reference>
<evidence type="ECO:0000256" key="6">
    <source>
        <dbReference type="ARBA" id="ARBA00022840"/>
    </source>
</evidence>
<protein>
    <recommendedName>
        <fullName evidence="1">non-specific serine/threonine protein kinase</fullName>
        <ecNumber evidence="1">2.7.11.1</ecNumber>
    </recommendedName>
</protein>
<evidence type="ECO:0000256" key="2">
    <source>
        <dbReference type="ARBA" id="ARBA00022527"/>
    </source>
</evidence>
<dbReference type="AlphaFoldDB" id="A0A7Y6CE85"/>
<dbReference type="Proteomes" id="UP000540128">
    <property type="component" value="Unassembled WGS sequence"/>
</dbReference>
<dbReference type="InterPro" id="IPR011009">
    <property type="entry name" value="Kinase-like_dom_sf"/>
</dbReference>
<accession>A0A7Y6CE85</accession>
<evidence type="ECO:0000256" key="5">
    <source>
        <dbReference type="ARBA" id="ARBA00022777"/>
    </source>
</evidence>
<dbReference type="PROSITE" id="PS00107">
    <property type="entry name" value="PROTEIN_KINASE_ATP"/>
    <property type="match status" value="1"/>
</dbReference>
<comment type="caution">
    <text evidence="11">The sequence shown here is derived from an EMBL/GenBank/DDBJ whole genome shotgun (WGS) entry which is preliminary data.</text>
</comment>
<evidence type="ECO:0000256" key="7">
    <source>
        <dbReference type="PROSITE-ProRule" id="PRU10141"/>
    </source>
</evidence>
<dbReference type="Gene3D" id="3.30.200.20">
    <property type="entry name" value="Phosphorylase Kinase, domain 1"/>
    <property type="match status" value="1"/>
</dbReference>
<dbReference type="Pfam" id="PF00069">
    <property type="entry name" value="Pkinase"/>
    <property type="match status" value="1"/>
</dbReference>
<feature type="compositionally biased region" description="Basic and acidic residues" evidence="8">
    <location>
        <begin position="324"/>
        <end position="333"/>
    </location>
</feature>
<keyword evidence="9" id="KW-0812">Transmembrane</keyword>
<keyword evidence="2 11" id="KW-0723">Serine/threonine-protein kinase</keyword>
<dbReference type="PANTHER" id="PTHR43289:SF6">
    <property type="entry name" value="SERINE_THREONINE-PROTEIN KINASE NEKL-3"/>
    <property type="match status" value="1"/>
</dbReference>
<keyword evidence="5 11" id="KW-0418">Kinase</keyword>
<keyword evidence="12" id="KW-1185">Reference proteome</keyword>
<dbReference type="EMBL" id="JAANNT010000022">
    <property type="protein sequence ID" value="NUV31103.1"/>
    <property type="molecule type" value="Genomic_DNA"/>
</dbReference>
<feature type="domain" description="Protein kinase" evidence="10">
    <location>
        <begin position="33"/>
        <end position="287"/>
    </location>
</feature>
<dbReference type="InterPro" id="IPR000719">
    <property type="entry name" value="Prot_kinase_dom"/>
</dbReference>
<dbReference type="GO" id="GO:0005524">
    <property type="term" value="F:ATP binding"/>
    <property type="evidence" value="ECO:0007669"/>
    <property type="project" value="UniProtKB-UniRule"/>
</dbReference>
<dbReference type="InterPro" id="IPR008271">
    <property type="entry name" value="Ser/Thr_kinase_AS"/>
</dbReference>
<dbReference type="SMART" id="SM00220">
    <property type="entry name" value="S_TKc"/>
    <property type="match status" value="1"/>
</dbReference>
<evidence type="ECO:0000256" key="1">
    <source>
        <dbReference type="ARBA" id="ARBA00012513"/>
    </source>
</evidence>
<keyword evidence="9" id="KW-1133">Transmembrane helix</keyword>
<dbReference type="PROSITE" id="PS50011">
    <property type="entry name" value="PROTEIN_KINASE_DOM"/>
    <property type="match status" value="1"/>
</dbReference>
<dbReference type="GO" id="GO:0004674">
    <property type="term" value="F:protein serine/threonine kinase activity"/>
    <property type="evidence" value="ECO:0007669"/>
    <property type="project" value="UniProtKB-KW"/>
</dbReference>
<keyword evidence="9" id="KW-0472">Membrane</keyword>
<feature type="transmembrane region" description="Helical" evidence="9">
    <location>
        <begin position="348"/>
        <end position="369"/>
    </location>
</feature>
<evidence type="ECO:0000256" key="8">
    <source>
        <dbReference type="SAM" id="MobiDB-lite"/>
    </source>
</evidence>
<feature type="region of interest" description="Disordered" evidence="8">
    <location>
        <begin position="1"/>
        <end position="24"/>
    </location>
</feature>
<dbReference type="Gene3D" id="1.10.510.10">
    <property type="entry name" value="Transferase(Phosphotransferase) domain 1"/>
    <property type="match status" value="1"/>
</dbReference>
<gene>
    <name evidence="11" type="ORF">G6W59_22835</name>
</gene>
<evidence type="ECO:0000259" key="10">
    <source>
        <dbReference type="PROSITE" id="PS50011"/>
    </source>
</evidence>
<evidence type="ECO:0000256" key="3">
    <source>
        <dbReference type="ARBA" id="ARBA00022679"/>
    </source>
</evidence>
<proteinExistence type="predicted"/>
<feature type="binding site" evidence="7">
    <location>
        <position position="62"/>
    </location>
    <ligand>
        <name>ATP</name>
        <dbReference type="ChEBI" id="CHEBI:30616"/>
    </ligand>
</feature>